<gene>
    <name evidence="1" type="ORF">FA95DRAFT_826017</name>
</gene>
<reference evidence="1" key="2">
    <citation type="journal article" date="2022" name="New Phytol.">
        <title>Evolutionary transition to the ectomycorrhizal habit in the genomes of a hyperdiverse lineage of mushroom-forming fungi.</title>
        <authorList>
            <person name="Looney B."/>
            <person name="Miyauchi S."/>
            <person name="Morin E."/>
            <person name="Drula E."/>
            <person name="Courty P.E."/>
            <person name="Kohler A."/>
            <person name="Kuo A."/>
            <person name="LaButti K."/>
            <person name="Pangilinan J."/>
            <person name="Lipzen A."/>
            <person name="Riley R."/>
            <person name="Andreopoulos W."/>
            <person name="He G."/>
            <person name="Johnson J."/>
            <person name="Nolan M."/>
            <person name="Tritt A."/>
            <person name="Barry K.W."/>
            <person name="Grigoriev I.V."/>
            <person name="Nagy L.G."/>
            <person name="Hibbett D."/>
            <person name="Henrissat B."/>
            <person name="Matheny P.B."/>
            <person name="Labbe J."/>
            <person name="Martin F.M."/>
        </authorList>
    </citation>
    <scope>NUCLEOTIDE SEQUENCE</scope>
    <source>
        <strain evidence="1">FP105234-sp</strain>
    </source>
</reference>
<comment type="caution">
    <text evidence="1">The sequence shown here is derived from an EMBL/GenBank/DDBJ whole genome shotgun (WGS) entry which is preliminary data.</text>
</comment>
<sequence>MSAKVCQSYGRGRHTRFTNSYSVRRILTSHSPQVLALFRLLSPRAAPGSVQGHPPALSPPTTNRQYSPSARPGCTAWHPRHISSSPGLSQRCSWSGQPARTIVRASVAGDAQRAVPPESREAWKHEAGRPVSMTESQEVLTWKGVATVRSGAVGEPPRGPPCSSACNFY</sequence>
<keyword evidence="2" id="KW-1185">Reference proteome</keyword>
<reference evidence="1" key="1">
    <citation type="submission" date="2021-02" db="EMBL/GenBank/DDBJ databases">
        <authorList>
            <consortium name="DOE Joint Genome Institute"/>
            <person name="Ahrendt S."/>
            <person name="Looney B.P."/>
            <person name="Miyauchi S."/>
            <person name="Morin E."/>
            <person name="Drula E."/>
            <person name="Courty P.E."/>
            <person name="Chicoki N."/>
            <person name="Fauchery L."/>
            <person name="Kohler A."/>
            <person name="Kuo A."/>
            <person name="Labutti K."/>
            <person name="Pangilinan J."/>
            <person name="Lipzen A."/>
            <person name="Riley R."/>
            <person name="Andreopoulos W."/>
            <person name="He G."/>
            <person name="Johnson J."/>
            <person name="Barry K.W."/>
            <person name="Grigoriev I.V."/>
            <person name="Nagy L."/>
            <person name="Hibbett D."/>
            <person name="Henrissat B."/>
            <person name="Matheny P.B."/>
            <person name="Labbe J."/>
            <person name="Martin F."/>
        </authorList>
    </citation>
    <scope>NUCLEOTIDE SEQUENCE</scope>
    <source>
        <strain evidence="1">FP105234-sp</strain>
    </source>
</reference>
<evidence type="ECO:0000313" key="2">
    <source>
        <dbReference type="Proteomes" id="UP000814033"/>
    </source>
</evidence>
<evidence type="ECO:0000313" key="1">
    <source>
        <dbReference type="EMBL" id="KAI0040726.1"/>
    </source>
</evidence>
<proteinExistence type="predicted"/>
<dbReference type="EMBL" id="MU276172">
    <property type="protein sequence ID" value="KAI0040726.1"/>
    <property type="molecule type" value="Genomic_DNA"/>
</dbReference>
<protein>
    <submittedName>
        <fullName evidence="1">Uncharacterized protein</fullName>
    </submittedName>
</protein>
<name>A0ACB8RAV4_9AGAM</name>
<accession>A0ACB8RAV4</accession>
<organism evidence="1 2">
    <name type="scientific">Auriscalpium vulgare</name>
    <dbReference type="NCBI Taxonomy" id="40419"/>
    <lineage>
        <taxon>Eukaryota</taxon>
        <taxon>Fungi</taxon>
        <taxon>Dikarya</taxon>
        <taxon>Basidiomycota</taxon>
        <taxon>Agaricomycotina</taxon>
        <taxon>Agaricomycetes</taxon>
        <taxon>Russulales</taxon>
        <taxon>Auriscalpiaceae</taxon>
        <taxon>Auriscalpium</taxon>
    </lineage>
</organism>
<dbReference type="Proteomes" id="UP000814033">
    <property type="component" value="Unassembled WGS sequence"/>
</dbReference>